<evidence type="ECO:0000313" key="3">
    <source>
        <dbReference type="Proteomes" id="UP000571554"/>
    </source>
</evidence>
<dbReference type="NCBIfam" id="TIGR00778">
    <property type="entry name" value="ahpD_dom"/>
    <property type="match status" value="1"/>
</dbReference>
<dbReference type="AlphaFoldDB" id="A0A7W9U534"/>
<reference evidence="2 3" key="1">
    <citation type="submission" date="2020-08" db="EMBL/GenBank/DDBJ databases">
        <title>Above-ground endophytic microbial communities from plants in different locations in the United States.</title>
        <authorList>
            <person name="Frank C."/>
        </authorList>
    </citation>
    <scope>NUCLEOTIDE SEQUENCE [LARGE SCALE GENOMIC DNA]</scope>
    <source>
        <strain evidence="2 3">WP4_2_2</strain>
    </source>
</reference>
<keyword evidence="2" id="KW-0560">Oxidoreductase</keyword>
<keyword evidence="2" id="KW-0575">Peroxidase</keyword>
<dbReference type="InterPro" id="IPR003779">
    <property type="entry name" value="CMD-like"/>
</dbReference>
<name>A0A7W9U534_9BURK</name>
<keyword evidence="3" id="KW-1185">Reference proteome</keyword>
<dbReference type="InterPro" id="IPR029032">
    <property type="entry name" value="AhpD-like"/>
</dbReference>
<evidence type="ECO:0000259" key="1">
    <source>
        <dbReference type="Pfam" id="PF02627"/>
    </source>
</evidence>
<proteinExistence type="predicted"/>
<dbReference type="GO" id="GO:0051920">
    <property type="term" value="F:peroxiredoxin activity"/>
    <property type="evidence" value="ECO:0007669"/>
    <property type="project" value="InterPro"/>
</dbReference>
<dbReference type="InterPro" id="IPR004675">
    <property type="entry name" value="AhpD_core"/>
</dbReference>
<dbReference type="SUPFAM" id="SSF69118">
    <property type="entry name" value="AhpD-like"/>
    <property type="match status" value="1"/>
</dbReference>
<dbReference type="NCBIfam" id="TIGR01926">
    <property type="entry name" value="peroxid_rel"/>
    <property type="match status" value="1"/>
</dbReference>
<dbReference type="Pfam" id="PF02627">
    <property type="entry name" value="CMD"/>
    <property type="match status" value="1"/>
</dbReference>
<dbReference type="RefSeq" id="WP_183733661.1">
    <property type="nucleotide sequence ID" value="NZ_JACHBW010000045.1"/>
</dbReference>
<sequence>MSQTNTPIVAPVSLSTAPGPVADTLKAIKTKIGMIPNLYATLAHSPAALNATLAASEAIAGSSLAASEREIVALATSQANSCHYCLSAHTLIGKGAGLSLEQTLQARAGTGSTPRHAAIARLAKDLVANKGHVSGQDVAAARAAGLSDAELMEVVVNTALTVLTNFANNLAHTELDFPAVPVALPA</sequence>
<organism evidence="2 3">
    <name type="scientific">Paraburkholderia bannensis</name>
    <dbReference type="NCBI Taxonomy" id="765414"/>
    <lineage>
        <taxon>Bacteria</taxon>
        <taxon>Pseudomonadati</taxon>
        <taxon>Pseudomonadota</taxon>
        <taxon>Betaproteobacteria</taxon>
        <taxon>Burkholderiales</taxon>
        <taxon>Burkholderiaceae</taxon>
        <taxon>Paraburkholderia</taxon>
    </lineage>
</organism>
<comment type="caution">
    <text evidence="2">The sequence shown here is derived from an EMBL/GenBank/DDBJ whole genome shotgun (WGS) entry which is preliminary data.</text>
</comment>
<dbReference type="Proteomes" id="UP000571554">
    <property type="component" value="Unassembled WGS sequence"/>
</dbReference>
<gene>
    <name evidence="2" type="ORF">F4827_007050</name>
</gene>
<protein>
    <submittedName>
        <fullName evidence="2">Putative peroxidase-related enzyme</fullName>
    </submittedName>
</protein>
<dbReference type="PANTHER" id="PTHR35446">
    <property type="entry name" value="SI:CH211-175M2.5"/>
    <property type="match status" value="1"/>
</dbReference>
<evidence type="ECO:0000313" key="2">
    <source>
        <dbReference type="EMBL" id="MBB6107168.1"/>
    </source>
</evidence>
<feature type="domain" description="Carboxymuconolactone decarboxylase-like" evidence="1">
    <location>
        <begin position="46"/>
        <end position="109"/>
    </location>
</feature>
<dbReference type="PANTHER" id="PTHR35446:SF3">
    <property type="entry name" value="CMD DOMAIN-CONTAINING PROTEIN"/>
    <property type="match status" value="1"/>
</dbReference>
<dbReference type="InterPro" id="IPR010195">
    <property type="entry name" value="Uncharacterised_peroxidase-rel"/>
</dbReference>
<dbReference type="Gene3D" id="1.20.1290.10">
    <property type="entry name" value="AhpD-like"/>
    <property type="match status" value="1"/>
</dbReference>
<accession>A0A7W9U534</accession>
<dbReference type="EMBL" id="JACHBW010000045">
    <property type="protein sequence ID" value="MBB6107168.1"/>
    <property type="molecule type" value="Genomic_DNA"/>
</dbReference>